<sequence>VNLRPSLKSSAASKRFSFRIVLFLAPSIITSILTSFHVPAEEKHPHRMMLPPPSFTVVGGGLNTNPDFRIIYFPLHFIFMSNFVLDLHIKSSTLNFFGYGKVQMLFSASYCTHCSMDYITAMDI</sequence>
<evidence type="ECO:0000256" key="1">
    <source>
        <dbReference type="SAM" id="Phobius"/>
    </source>
</evidence>
<accession>A0ABU7ETK4</accession>
<keyword evidence="1" id="KW-1133">Transmembrane helix</keyword>
<protein>
    <submittedName>
        <fullName evidence="2">Uncharacterized protein</fullName>
    </submittedName>
</protein>
<dbReference type="EMBL" id="JAHUTJ010066198">
    <property type="protein sequence ID" value="MED6290131.1"/>
    <property type="molecule type" value="Genomic_DNA"/>
</dbReference>
<name>A0ABU7ETK4_9TELE</name>
<feature type="transmembrane region" description="Helical" evidence="1">
    <location>
        <begin position="20"/>
        <end position="40"/>
    </location>
</feature>
<organism evidence="2 3">
    <name type="scientific">Characodon lateralis</name>
    <dbReference type="NCBI Taxonomy" id="208331"/>
    <lineage>
        <taxon>Eukaryota</taxon>
        <taxon>Metazoa</taxon>
        <taxon>Chordata</taxon>
        <taxon>Craniata</taxon>
        <taxon>Vertebrata</taxon>
        <taxon>Euteleostomi</taxon>
        <taxon>Actinopterygii</taxon>
        <taxon>Neopterygii</taxon>
        <taxon>Teleostei</taxon>
        <taxon>Neoteleostei</taxon>
        <taxon>Acanthomorphata</taxon>
        <taxon>Ovalentaria</taxon>
        <taxon>Atherinomorphae</taxon>
        <taxon>Cyprinodontiformes</taxon>
        <taxon>Goodeidae</taxon>
        <taxon>Characodon</taxon>
    </lineage>
</organism>
<dbReference type="Proteomes" id="UP001352852">
    <property type="component" value="Unassembled WGS sequence"/>
</dbReference>
<feature type="non-terminal residue" evidence="2">
    <location>
        <position position="1"/>
    </location>
</feature>
<keyword evidence="1" id="KW-0472">Membrane</keyword>
<proteinExistence type="predicted"/>
<gene>
    <name evidence="2" type="ORF">CHARACLAT_009963</name>
</gene>
<keyword evidence="1" id="KW-0812">Transmembrane</keyword>
<evidence type="ECO:0000313" key="2">
    <source>
        <dbReference type="EMBL" id="MED6290131.1"/>
    </source>
</evidence>
<reference evidence="2 3" key="1">
    <citation type="submission" date="2021-06" db="EMBL/GenBank/DDBJ databases">
        <authorList>
            <person name="Palmer J.M."/>
        </authorList>
    </citation>
    <scope>NUCLEOTIDE SEQUENCE [LARGE SCALE GENOMIC DNA]</scope>
    <source>
        <strain evidence="2 3">CL_MEX2019</strain>
        <tissue evidence="2">Muscle</tissue>
    </source>
</reference>
<comment type="caution">
    <text evidence="2">The sequence shown here is derived from an EMBL/GenBank/DDBJ whole genome shotgun (WGS) entry which is preliminary data.</text>
</comment>
<evidence type="ECO:0000313" key="3">
    <source>
        <dbReference type="Proteomes" id="UP001352852"/>
    </source>
</evidence>
<keyword evidence="3" id="KW-1185">Reference proteome</keyword>
<feature type="transmembrane region" description="Helical" evidence="1">
    <location>
        <begin position="70"/>
        <end position="89"/>
    </location>
</feature>